<dbReference type="PROSITE" id="PS51257">
    <property type="entry name" value="PROKAR_LIPOPROTEIN"/>
    <property type="match status" value="1"/>
</dbReference>
<feature type="chain" id="PRO_5008260343" description="Lipoprotein" evidence="1">
    <location>
        <begin position="32"/>
        <end position="139"/>
    </location>
</feature>
<dbReference type="EMBL" id="CP016268">
    <property type="protein sequence ID" value="ANO52646.1"/>
    <property type="molecule type" value="Genomic_DNA"/>
</dbReference>
<evidence type="ECO:0000256" key="1">
    <source>
        <dbReference type="SAM" id="SignalP"/>
    </source>
</evidence>
<keyword evidence="1" id="KW-0732">Signal</keyword>
<name>A0A193LJL2_9GAMM</name>
<dbReference type="AlphaFoldDB" id="A0A193LJL2"/>
<protein>
    <recommendedName>
        <fullName evidence="4">Lipoprotein</fullName>
    </recommendedName>
</protein>
<reference evidence="2 3" key="1">
    <citation type="submission" date="2016-06" db="EMBL/GenBank/DDBJ databases">
        <title>Complete genome sequence of a deep-branching marine Gamma Proteobacterium Woeseia oceani type strain XK5.</title>
        <authorList>
            <person name="Mu D."/>
            <person name="Du Z."/>
        </authorList>
    </citation>
    <scope>NUCLEOTIDE SEQUENCE [LARGE SCALE GENOMIC DNA]</scope>
    <source>
        <strain evidence="2 3">XK5</strain>
    </source>
</reference>
<organism evidence="2 3">
    <name type="scientific">Woeseia oceani</name>
    <dbReference type="NCBI Taxonomy" id="1548547"/>
    <lineage>
        <taxon>Bacteria</taxon>
        <taxon>Pseudomonadati</taxon>
        <taxon>Pseudomonadota</taxon>
        <taxon>Gammaproteobacteria</taxon>
        <taxon>Woeseiales</taxon>
        <taxon>Woeseiaceae</taxon>
        <taxon>Woeseia</taxon>
    </lineage>
</organism>
<evidence type="ECO:0000313" key="3">
    <source>
        <dbReference type="Proteomes" id="UP000092695"/>
    </source>
</evidence>
<dbReference type="OrthoDB" id="6047015at2"/>
<gene>
    <name evidence="2" type="ORF">BA177_16940</name>
</gene>
<dbReference type="Pfam" id="PF20101">
    <property type="entry name" value="DUF6491"/>
    <property type="match status" value="1"/>
</dbReference>
<dbReference type="RefSeq" id="WP_068618174.1">
    <property type="nucleotide sequence ID" value="NZ_CP016268.1"/>
</dbReference>
<dbReference type="InterPro" id="IPR045500">
    <property type="entry name" value="DUF6491"/>
</dbReference>
<evidence type="ECO:0008006" key="4">
    <source>
        <dbReference type="Google" id="ProtNLM"/>
    </source>
</evidence>
<proteinExistence type="predicted"/>
<evidence type="ECO:0000313" key="2">
    <source>
        <dbReference type="EMBL" id="ANO52646.1"/>
    </source>
</evidence>
<dbReference type="KEGG" id="woc:BA177_16940"/>
<feature type="signal peptide" evidence="1">
    <location>
        <begin position="1"/>
        <end position="31"/>
    </location>
</feature>
<accession>A0A193LJL2</accession>
<dbReference type="Proteomes" id="UP000092695">
    <property type="component" value="Chromosome"/>
</dbReference>
<sequence length="139" mass="15367">MKAKFYRFCGATALLLLAAACANQSSNPSMADGADRTCINVHSINGFSSLSDRELLVTASVKDHYLFTVDGHCPGLRDAHSIKVVDSVNRICNDGFGRVVFEDRSFGPQSCRVNSIEQVMNRDEAREIVTARRDARRKQ</sequence>
<keyword evidence="3" id="KW-1185">Reference proteome</keyword>